<comment type="caution">
    <text evidence="2">The sequence shown here is derived from an EMBL/GenBank/DDBJ whole genome shotgun (WGS) entry which is preliminary data.</text>
</comment>
<dbReference type="Pfam" id="PF04367">
    <property type="entry name" value="DUF502"/>
    <property type="match status" value="1"/>
</dbReference>
<feature type="transmembrane region" description="Helical" evidence="1">
    <location>
        <begin position="50"/>
        <end position="72"/>
    </location>
</feature>
<name>A0ABV7JEM9_9GAMM</name>
<feature type="transmembrane region" description="Helical" evidence="1">
    <location>
        <begin position="12"/>
        <end position="30"/>
    </location>
</feature>
<proteinExistence type="predicted"/>
<gene>
    <name evidence="2" type="ORF">ACFODZ_09860</name>
</gene>
<keyword evidence="1" id="KW-0472">Membrane</keyword>
<evidence type="ECO:0000256" key="1">
    <source>
        <dbReference type="SAM" id="Phobius"/>
    </source>
</evidence>
<dbReference type="InterPro" id="IPR007462">
    <property type="entry name" value="COV1-like"/>
</dbReference>
<evidence type="ECO:0000313" key="2">
    <source>
        <dbReference type="EMBL" id="MFC3194541.1"/>
    </source>
</evidence>
<evidence type="ECO:0000313" key="3">
    <source>
        <dbReference type="Proteomes" id="UP001595533"/>
    </source>
</evidence>
<dbReference type="RefSeq" id="WP_157892790.1">
    <property type="nucleotide sequence ID" value="NZ_JBHRTS010000004.1"/>
</dbReference>
<accession>A0ABV7JEM9</accession>
<protein>
    <submittedName>
        <fullName evidence="2">DUF502 domain-containing protein</fullName>
    </submittedName>
</protein>
<dbReference type="PANTHER" id="PTHR31876:SF26">
    <property type="entry name" value="PROTEIN LIKE COV 2"/>
    <property type="match status" value="1"/>
</dbReference>
<reference evidence="3" key="1">
    <citation type="journal article" date="2019" name="Int. J. Syst. Evol. Microbiol.">
        <title>The Global Catalogue of Microorganisms (GCM) 10K type strain sequencing project: providing services to taxonomists for standard genome sequencing and annotation.</title>
        <authorList>
            <consortium name="The Broad Institute Genomics Platform"/>
            <consortium name="The Broad Institute Genome Sequencing Center for Infectious Disease"/>
            <person name="Wu L."/>
            <person name="Ma J."/>
        </authorList>
    </citation>
    <scope>NUCLEOTIDE SEQUENCE [LARGE SCALE GENOMIC DNA]</scope>
    <source>
        <strain evidence="3">KCTC 42953</strain>
    </source>
</reference>
<dbReference type="Proteomes" id="UP001595533">
    <property type="component" value="Unassembled WGS sequence"/>
</dbReference>
<keyword evidence="3" id="KW-1185">Reference proteome</keyword>
<keyword evidence="1" id="KW-1133">Transmembrane helix</keyword>
<organism evidence="2 3">
    <name type="scientific">Marinicella sediminis</name>
    <dbReference type="NCBI Taxonomy" id="1792834"/>
    <lineage>
        <taxon>Bacteria</taxon>
        <taxon>Pseudomonadati</taxon>
        <taxon>Pseudomonadota</taxon>
        <taxon>Gammaproteobacteria</taxon>
        <taxon>Lysobacterales</taxon>
        <taxon>Marinicellaceae</taxon>
        <taxon>Marinicella</taxon>
    </lineage>
</organism>
<sequence length="211" mass="23405">MKNWFLKPLLKGALVTIPVLVTIWVIWSLVKWIDGLGKKALEPILLDHLLFPGSGLLIMVVLLVMVGLLFQFNFINWVFRRVEGSLLQFPLVKTVYSAVKDLAGMFDNSQQKGQQVVLVDMSNSGLGHLVGMVTNDDLPAAFNDLKPVNSEEPPLVAVYLPMSYMVGGYTILIRRDLVRPINMTFEEAMRFAMTAGVSKQAVEESASEGPP</sequence>
<dbReference type="PANTHER" id="PTHR31876">
    <property type="entry name" value="COV-LIKE PROTEIN 1"/>
    <property type="match status" value="1"/>
</dbReference>
<keyword evidence="1" id="KW-0812">Transmembrane</keyword>
<dbReference type="EMBL" id="JBHRTS010000004">
    <property type="protein sequence ID" value="MFC3194541.1"/>
    <property type="molecule type" value="Genomic_DNA"/>
</dbReference>